<proteinExistence type="predicted"/>
<keyword evidence="3" id="KW-1185">Reference proteome</keyword>
<feature type="chain" id="PRO_5046087484" description="Secreted protein" evidence="1">
    <location>
        <begin position="24"/>
        <end position="79"/>
    </location>
</feature>
<dbReference type="Proteomes" id="UP001597440">
    <property type="component" value="Unassembled WGS sequence"/>
</dbReference>
<dbReference type="RefSeq" id="WP_210352898.1">
    <property type="nucleotide sequence ID" value="NZ_JAEQMU010000001.1"/>
</dbReference>
<evidence type="ECO:0008006" key="4">
    <source>
        <dbReference type="Google" id="ProtNLM"/>
    </source>
</evidence>
<name>A0ABW5L4E2_9SPHI</name>
<evidence type="ECO:0000313" key="3">
    <source>
        <dbReference type="Proteomes" id="UP001597440"/>
    </source>
</evidence>
<evidence type="ECO:0000256" key="1">
    <source>
        <dbReference type="SAM" id="SignalP"/>
    </source>
</evidence>
<reference evidence="3" key="1">
    <citation type="journal article" date="2019" name="Int. J. Syst. Evol. Microbiol.">
        <title>The Global Catalogue of Microorganisms (GCM) 10K type strain sequencing project: providing services to taxonomists for standard genome sequencing and annotation.</title>
        <authorList>
            <consortium name="The Broad Institute Genomics Platform"/>
            <consortium name="The Broad Institute Genome Sequencing Center for Infectious Disease"/>
            <person name="Wu L."/>
            <person name="Ma J."/>
        </authorList>
    </citation>
    <scope>NUCLEOTIDE SEQUENCE [LARGE SCALE GENOMIC DNA]</scope>
    <source>
        <strain evidence="3">KCTC 52298</strain>
    </source>
</reference>
<feature type="signal peptide" evidence="1">
    <location>
        <begin position="1"/>
        <end position="23"/>
    </location>
</feature>
<comment type="caution">
    <text evidence="2">The sequence shown here is derived from an EMBL/GenBank/DDBJ whole genome shotgun (WGS) entry which is preliminary data.</text>
</comment>
<accession>A0ABW5L4E2</accession>
<keyword evidence="1" id="KW-0732">Signal</keyword>
<protein>
    <recommendedName>
        <fullName evidence="4">Secreted protein</fullName>
    </recommendedName>
</protein>
<gene>
    <name evidence="2" type="ORF">ACFSQW_16640</name>
</gene>
<sequence>MPARAGNYHAVAAILWPMASARAGTLTTAGAVYNGTRASTSCPIASRSKPRSPYTYPYRYSIPIYTGSIYYRAATALAR</sequence>
<evidence type="ECO:0000313" key="2">
    <source>
        <dbReference type="EMBL" id="MFD2556022.1"/>
    </source>
</evidence>
<organism evidence="2 3">
    <name type="scientific">Sphingobacterium tabacisoli</name>
    <dbReference type="NCBI Taxonomy" id="2044855"/>
    <lineage>
        <taxon>Bacteria</taxon>
        <taxon>Pseudomonadati</taxon>
        <taxon>Bacteroidota</taxon>
        <taxon>Sphingobacteriia</taxon>
        <taxon>Sphingobacteriales</taxon>
        <taxon>Sphingobacteriaceae</taxon>
        <taxon>Sphingobacterium</taxon>
    </lineage>
</organism>
<dbReference type="EMBL" id="JBHULD010000018">
    <property type="protein sequence ID" value="MFD2556022.1"/>
    <property type="molecule type" value="Genomic_DNA"/>
</dbReference>